<dbReference type="EMBL" id="HACA01033301">
    <property type="protein sequence ID" value="CDW50662.1"/>
    <property type="molecule type" value="Transcribed_RNA"/>
</dbReference>
<feature type="transmembrane region" description="Helical" evidence="1">
    <location>
        <begin position="20"/>
        <end position="44"/>
    </location>
</feature>
<feature type="non-terminal residue" evidence="2">
    <location>
        <position position="1"/>
    </location>
</feature>
<keyword evidence="1" id="KW-0472">Membrane</keyword>
<name>A0A0K2VKB8_LEPSM</name>
<organism evidence="2">
    <name type="scientific">Lepeophtheirus salmonis</name>
    <name type="common">Salmon louse</name>
    <name type="synonym">Caligus salmonis</name>
    <dbReference type="NCBI Taxonomy" id="72036"/>
    <lineage>
        <taxon>Eukaryota</taxon>
        <taxon>Metazoa</taxon>
        <taxon>Ecdysozoa</taxon>
        <taxon>Arthropoda</taxon>
        <taxon>Crustacea</taxon>
        <taxon>Multicrustacea</taxon>
        <taxon>Hexanauplia</taxon>
        <taxon>Copepoda</taxon>
        <taxon>Siphonostomatoida</taxon>
        <taxon>Caligidae</taxon>
        <taxon>Lepeophtheirus</taxon>
    </lineage>
</organism>
<evidence type="ECO:0000256" key="1">
    <source>
        <dbReference type="SAM" id="Phobius"/>
    </source>
</evidence>
<protein>
    <submittedName>
        <fullName evidence="2">Uncharacterized protein</fullName>
    </submittedName>
</protein>
<accession>A0A0K2VKB8</accession>
<sequence length="57" mass="6663">EDKHFRISIKEQWIEDDNSFSFSLGLSVDYFVISWSSLVLISVLKGKGHPHNERSFH</sequence>
<evidence type="ECO:0000313" key="2">
    <source>
        <dbReference type="EMBL" id="CDW50662.1"/>
    </source>
</evidence>
<keyword evidence="1" id="KW-1133">Transmembrane helix</keyword>
<keyword evidence="1" id="KW-0812">Transmembrane</keyword>
<proteinExistence type="predicted"/>
<dbReference type="AlphaFoldDB" id="A0A0K2VKB8"/>
<reference evidence="2" key="1">
    <citation type="submission" date="2014-05" db="EMBL/GenBank/DDBJ databases">
        <authorList>
            <person name="Chronopoulou M."/>
        </authorList>
    </citation>
    <scope>NUCLEOTIDE SEQUENCE</scope>
    <source>
        <tissue evidence="2">Whole organism</tissue>
    </source>
</reference>